<comment type="cofactor">
    <cofactor evidence="1">
        <name>Zn(2+)</name>
        <dbReference type="ChEBI" id="CHEBI:29105"/>
    </cofactor>
</comment>
<evidence type="ECO:0000256" key="4">
    <source>
        <dbReference type="ARBA" id="ARBA00012982"/>
    </source>
</evidence>
<dbReference type="PANTHER" id="PTHR12589">
    <property type="entry name" value="PYRUVOYL TETRAHYDROBIOPTERIN SYNTHASE"/>
    <property type="match status" value="1"/>
</dbReference>
<dbReference type="PANTHER" id="PTHR12589:SF7">
    <property type="entry name" value="6-PYRUVOYL TETRAHYDROBIOPTERIN SYNTHASE"/>
    <property type="match status" value="1"/>
</dbReference>
<keyword evidence="8" id="KW-0456">Lyase</keyword>
<evidence type="ECO:0000256" key="3">
    <source>
        <dbReference type="ARBA" id="ARBA00008900"/>
    </source>
</evidence>
<evidence type="ECO:0000256" key="9">
    <source>
        <dbReference type="ARBA" id="ARBA00031449"/>
    </source>
</evidence>
<gene>
    <name evidence="11" type="ORF">EYH37_01380</name>
</gene>
<evidence type="ECO:0000256" key="2">
    <source>
        <dbReference type="ARBA" id="ARBA00005061"/>
    </source>
</evidence>
<dbReference type="GO" id="GO:0070497">
    <property type="term" value="F:6-carboxytetrahydropterin synthase activity"/>
    <property type="evidence" value="ECO:0007669"/>
    <property type="project" value="UniProtKB-EC"/>
</dbReference>
<evidence type="ECO:0000256" key="1">
    <source>
        <dbReference type="ARBA" id="ARBA00001947"/>
    </source>
</evidence>
<dbReference type="AlphaFoldDB" id="A0A9D0YP93"/>
<reference evidence="11" key="1">
    <citation type="journal article" date="2020" name="ISME J.">
        <title>Gammaproteobacteria mediating utilization of methyl-, sulfur- and petroleum organic compounds in deep ocean hydrothermal plumes.</title>
        <authorList>
            <person name="Zhou Z."/>
            <person name="Liu Y."/>
            <person name="Pan J."/>
            <person name="Cron B.R."/>
            <person name="Toner B.M."/>
            <person name="Anantharaman K."/>
            <person name="Breier J.A."/>
            <person name="Dick G.J."/>
            <person name="Li M."/>
        </authorList>
    </citation>
    <scope>NUCLEOTIDE SEQUENCE</scope>
    <source>
        <strain evidence="11">SZUA-1501</strain>
    </source>
</reference>
<dbReference type="EMBL" id="DQVE01000014">
    <property type="protein sequence ID" value="HIP98008.1"/>
    <property type="molecule type" value="Genomic_DNA"/>
</dbReference>
<dbReference type="Proteomes" id="UP000606463">
    <property type="component" value="Unassembled WGS sequence"/>
</dbReference>
<comment type="caution">
    <text evidence="11">The sequence shown here is derived from an EMBL/GenBank/DDBJ whole genome shotgun (WGS) entry which is preliminary data.</text>
</comment>
<comment type="similarity">
    <text evidence="3">Belongs to the PTPS family. QueD subfamily.</text>
</comment>
<dbReference type="Pfam" id="PF01242">
    <property type="entry name" value="PTPS"/>
    <property type="match status" value="1"/>
</dbReference>
<evidence type="ECO:0000256" key="7">
    <source>
        <dbReference type="ARBA" id="ARBA00022833"/>
    </source>
</evidence>
<keyword evidence="6" id="KW-0479">Metal-binding</keyword>
<comment type="pathway">
    <text evidence="2">Purine metabolism; 7-cyano-7-deazaguanine biosynthesis.</text>
</comment>
<accession>A0A9D0YP93</accession>
<comment type="catalytic activity">
    <reaction evidence="10">
        <text>7,8-dihydroneopterin 3'-triphosphate + H2O = 6-carboxy-5,6,7,8-tetrahydropterin + triphosphate + acetaldehyde + 2 H(+)</text>
        <dbReference type="Rhea" id="RHEA:27966"/>
        <dbReference type="ChEBI" id="CHEBI:15343"/>
        <dbReference type="ChEBI" id="CHEBI:15377"/>
        <dbReference type="ChEBI" id="CHEBI:15378"/>
        <dbReference type="ChEBI" id="CHEBI:18036"/>
        <dbReference type="ChEBI" id="CHEBI:58462"/>
        <dbReference type="ChEBI" id="CHEBI:61032"/>
        <dbReference type="EC" id="4.1.2.50"/>
    </reaction>
</comment>
<dbReference type="GO" id="GO:0046872">
    <property type="term" value="F:metal ion binding"/>
    <property type="evidence" value="ECO:0007669"/>
    <property type="project" value="UniProtKB-KW"/>
</dbReference>
<dbReference type="InterPro" id="IPR007115">
    <property type="entry name" value="6-PTP_synth/QueD"/>
</dbReference>
<name>A0A9D0YP93_AQUAO</name>
<evidence type="ECO:0000313" key="11">
    <source>
        <dbReference type="EMBL" id="HIP98008.1"/>
    </source>
</evidence>
<evidence type="ECO:0000256" key="5">
    <source>
        <dbReference type="ARBA" id="ARBA00018141"/>
    </source>
</evidence>
<evidence type="ECO:0000256" key="8">
    <source>
        <dbReference type="ARBA" id="ARBA00023239"/>
    </source>
</evidence>
<evidence type="ECO:0000313" key="12">
    <source>
        <dbReference type="Proteomes" id="UP000606463"/>
    </source>
</evidence>
<dbReference type="Gene3D" id="3.30.479.10">
    <property type="entry name" value="6-pyruvoyl tetrahydropterin synthase/QueD"/>
    <property type="match status" value="1"/>
</dbReference>
<sequence length="164" mass="19038">MKRYKYEITKIYRFEAGHRVWTQDLSKGRGAELSGRVCPPENKCRHLHGHSYVVEITIGSDTLDADMVMDFYHLKSAIKELIDYKLDHSFIIDRNDPLFPHLEKMAKEFGLKLFVVNFVPTAERLAEFIYGYLKEKFHSSGIKEVDIVKVTVWETATSKAEYCG</sequence>
<proteinExistence type="inferred from homology"/>
<dbReference type="SUPFAM" id="SSF55620">
    <property type="entry name" value="Tetrahydrobiopterin biosynthesis enzymes-like"/>
    <property type="match status" value="1"/>
</dbReference>
<protein>
    <recommendedName>
        <fullName evidence="5">6-carboxy-5,6,7,8-tetrahydropterin synthase</fullName>
        <ecNumber evidence="4">4.1.2.50</ecNumber>
    </recommendedName>
    <alternativeName>
        <fullName evidence="9">Queuosine biosynthesis protein QueD</fullName>
    </alternativeName>
</protein>
<dbReference type="InterPro" id="IPR038418">
    <property type="entry name" value="6-PTP_synth/QueD_sf"/>
</dbReference>
<evidence type="ECO:0000256" key="10">
    <source>
        <dbReference type="ARBA" id="ARBA00048807"/>
    </source>
</evidence>
<keyword evidence="7" id="KW-0862">Zinc</keyword>
<dbReference type="EC" id="4.1.2.50" evidence="4"/>
<evidence type="ECO:0000256" key="6">
    <source>
        <dbReference type="ARBA" id="ARBA00022723"/>
    </source>
</evidence>
<organism evidence="11 12">
    <name type="scientific">Aquifex aeolicus</name>
    <dbReference type="NCBI Taxonomy" id="63363"/>
    <lineage>
        <taxon>Bacteria</taxon>
        <taxon>Pseudomonadati</taxon>
        <taxon>Aquificota</taxon>
        <taxon>Aquificia</taxon>
        <taxon>Aquificales</taxon>
        <taxon>Aquificaceae</taxon>
        <taxon>Aquifex</taxon>
    </lineage>
</organism>